<gene>
    <name evidence="5 6" type="primary">rpmB</name>
    <name evidence="6" type="ORF">AMYX_27670</name>
</gene>
<evidence type="ECO:0000256" key="5">
    <source>
        <dbReference type="HAMAP-Rule" id="MF_00373"/>
    </source>
</evidence>
<organism evidence="6 7">
    <name type="scientific">Anaeromyxobacter diazotrophicus</name>
    <dbReference type="NCBI Taxonomy" id="2590199"/>
    <lineage>
        <taxon>Bacteria</taxon>
        <taxon>Pseudomonadati</taxon>
        <taxon>Myxococcota</taxon>
        <taxon>Myxococcia</taxon>
        <taxon>Myxococcales</taxon>
        <taxon>Cystobacterineae</taxon>
        <taxon>Anaeromyxobacteraceae</taxon>
        <taxon>Anaeromyxobacter</taxon>
    </lineage>
</organism>
<evidence type="ECO:0000256" key="4">
    <source>
        <dbReference type="ARBA" id="ARBA00035174"/>
    </source>
</evidence>
<dbReference type="NCBIfam" id="TIGR00009">
    <property type="entry name" value="L28"/>
    <property type="match status" value="1"/>
</dbReference>
<dbReference type="AlphaFoldDB" id="A0A7I9VNN7"/>
<evidence type="ECO:0000256" key="2">
    <source>
        <dbReference type="ARBA" id="ARBA00022980"/>
    </source>
</evidence>
<sequence>MARRCEMCGKGPLVGNNVSHANNKTKTRSLPNLRSVHAVVDGSVQRIRVCTRCLKAGRVTKAAHGASRRAGASA</sequence>
<dbReference type="InterPro" id="IPR001383">
    <property type="entry name" value="Ribosomal_bL28_bact-type"/>
</dbReference>
<dbReference type="InterPro" id="IPR034704">
    <property type="entry name" value="Ribosomal_bL28/bL31-like_sf"/>
</dbReference>
<name>A0A7I9VNN7_9BACT</name>
<dbReference type="HAMAP" id="MF_00373">
    <property type="entry name" value="Ribosomal_bL28"/>
    <property type="match status" value="1"/>
</dbReference>
<accession>A0A7I9VNN7</accession>
<dbReference type="SUPFAM" id="SSF143800">
    <property type="entry name" value="L28p-like"/>
    <property type="match status" value="1"/>
</dbReference>
<dbReference type="GO" id="GO:1990904">
    <property type="term" value="C:ribonucleoprotein complex"/>
    <property type="evidence" value="ECO:0007669"/>
    <property type="project" value="UniProtKB-KW"/>
</dbReference>
<protein>
    <recommendedName>
        <fullName evidence="4 5">Large ribosomal subunit protein bL28</fullName>
    </recommendedName>
</protein>
<evidence type="ECO:0000256" key="1">
    <source>
        <dbReference type="ARBA" id="ARBA00008760"/>
    </source>
</evidence>
<keyword evidence="3 5" id="KW-0687">Ribonucleoprotein</keyword>
<keyword evidence="7" id="KW-1185">Reference proteome</keyword>
<dbReference type="GO" id="GO:0006412">
    <property type="term" value="P:translation"/>
    <property type="evidence" value="ECO:0007669"/>
    <property type="project" value="UniProtKB-UniRule"/>
</dbReference>
<evidence type="ECO:0000256" key="3">
    <source>
        <dbReference type="ARBA" id="ARBA00023274"/>
    </source>
</evidence>
<dbReference type="Proteomes" id="UP000503640">
    <property type="component" value="Unassembled WGS sequence"/>
</dbReference>
<dbReference type="RefSeq" id="WP_176066171.1">
    <property type="nucleotide sequence ID" value="NZ_BJTG01000006.1"/>
</dbReference>
<dbReference type="Pfam" id="PF00830">
    <property type="entry name" value="Ribosomal_L28"/>
    <property type="match status" value="1"/>
</dbReference>
<comment type="caution">
    <text evidence="6">The sequence shown here is derived from an EMBL/GenBank/DDBJ whole genome shotgun (WGS) entry which is preliminary data.</text>
</comment>
<dbReference type="InterPro" id="IPR026569">
    <property type="entry name" value="Ribosomal_bL28"/>
</dbReference>
<dbReference type="GO" id="GO:0005840">
    <property type="term" value="C:ribosome"/>
    <property type="evidence" value="ECO:0007669"/>
    <property type="project" value="UniProtKB-KW"/>
</dbReference>
<dbReference type="InterPro" id="IPR037147">
    <property type="entry name" value="Ribosomal_bL28_sf"/>
</dbReference>
<comment type="similarity">
    <text evidence="1 5">Belongs to the bacterial ribosomal protein bL28 family.</text>
</comment>
<reference evidence="7" key="1">
    <citation type="journal article" date="2020" name="Appl. Environ. Microbiol.">
        <title>Diazotrophic Anaeromyxobacter Isolates from Soils.</title>
        <authorList>
            <person name="Masuda Y."/>
            <person name="Yamanaka H."/>
            <person name="Xu Z.X."/>
            <person name="Shiratori Y."/>
            <person name="Aono T."/>
            <person name="Amachi S."/>
            <person name="Senoo K."/>
            <person name="Itoh H."/>
        </authorList>
    </citation>
    <scope>NUCLEOTIDE SEQUENCE [LARGE SCALE GENOMIC DNA]</scope>
    <source>
        <strain evidence="7">R267</strain>
    </source>
</reference>
<dbReference type="EMBL" id="BJTG01000006">
    <property type="protein sequence ID" value="GEJ58026.1"/>
    <property type="molecule type" value="Genomic_DNA"/>
</dbReference>
<evidence type="ECO:0000313" key="6">
    <source>
        <dbReference type="EMBL" id="GEJ58026.1"/>
    </source>
</evidence>
<dbReference type="Gene3D" id="2.30.170.40">
    <property type="entry name" value="Ribosomal protein L28/L24"/>
    <property type="match status" value="1"/>
</dbReference>
<dbReference type="PANTHER" id="PTHR39080:SF1">
    <property type="entry name" value="LARGE RIBOSOMAL SUBUNIT PROTEIN BL28A"/>
    <property type="match status" value="1"/>
</dbReference>
<dbReference type="GO" id="GO:0003735">
    <property type="term" value="F:structural constituent of ribosome"/>
    <property type="evidence" value="ECO:0007669"/>
    <property type="project" value="InterPro"/>
</dbReference>
<evidence type="ECO:0000313" key="7">
    <source>
        <dbReference type="Proteomes" id="UP000503640"/>
    </source>
</evidence>
<keyword evidence="2 5" id="KW-0689">Ribosomal protein</keyword>
<dbReference type="PANTHER" id="PTHR39080">
    <property type="entry name" value="50S RIBOSOMAL PROTEIN L28"/>
    <property type="match status" value="1"/>
</dbReference>
<dbReference type="InterPro" id="IPR050096">
    <property type="entry name" value="Bacterial_rp_bL28"/>
</dbReference>
<proteinExistence type="inferred from homology"/>